<proteinExistence type="predicted"/>
<dbReference type="InterPro" id="IPR050454">
    <property type="entry name" value="RTT106/SSRP1_HistChap/FACT"/>
</dbReference>
<sequence>MGSSLPVSIKEYMSYHNAPVVVAMSLSRHALIKHRAQLLSAQSSVLRPNMAAAPEASHQFGSIFFGQRGGVSQGQLKLTPSGVSWRRSSGGKAIEVKKEDIDSLHWMRVSRGCQLSVRVVEGVTMNFIGFREKDLEVVSGFCQQHWSMDVKTSALAVSGRNWGNVAINGKSLMFLVDGKVALEVPLPDVAQAARAGSRDSMQAAQQLAVQANRQP</sequence>
<reference evidence="3 4" key="1">
    <citation type="submission" date="2020-02" db="EMBL/GenBank/DDBJ databases">
        <title>Draft genome sequence of Haematococcus lacustris strain NIES-144.</title>
        <authorList>
            <person name="Morimoto D."/>
            <person name="Nakagawa S."/>
            <person name="Yoshida T."/>
            <person name="Sawayama S."/>
        </authorList>
    </citation>
    <scope>NUCLEOTIDE SEQUENCE [LARGE SCALE GENOMIC DNA]</scope>
    <source>
        <strain evidence="3 4">NIES-144</strain>
    </source>
</reference>
<feature type="domain" description="FACT complex subunit SSRP1/POB3 N-terminal PH" evidence="2">
    <location>
        <begin position="58"/>
        <end position="151"/>
    </location>
</feature>
<dbReference type="GO" id="GO:0035101">
    <property type="term" value="C:FACT complex"/>
    <property type="evidence" value="ECO:0007669"/>
    <property type="project" value="TreeGrafter"/>
</dbReference>
<gene>
    <name evidence="3" type="ORF">HaLaN_03943</name>
</gene>
<comment type="caution">
    <text evidence="3">The sequence shown here is derived from an EMBL/GenBank/DDBJ whole genome shotgun (WGS) entry which is preliminary data.</text>
</comment>
<evidence type="ECO:0000313" key="4">
    <source>
        <dbReference type="Proteomes" id="UP000485058"/>
    </source>
</evidence>
<dbReference type="GO" id="GO:0031491">
    <property type="term" value="F:nucleosome binding"/>
    <property type="evidence" value="ECO:0007669"/>
    <property type="project" value="TreeGrafter"/>
</dbReference>
<dbReference type="InterPro" id="IPR011993">
    <property type="entry name" value="PH-like_dom_sf"/>
</dbReference>
<feature type="non-terminal residue" evidence="3">
    <location>
        <position position="1"/>
    </location>
</feature>
<evidence type="ECO:0000259" key="2">
    <source>
        <dbReference type="Pfam" id="PF17292"/>
    </source>
</evidence>
<dbReference type="Gene3D" id="2.30.29.220">
    <property type="entry name" value="Structure-specific recognition protein (SSRP1)"/>
    <property type="match status" value="1"/>
</dbReference>
<dbReference type="AlphaFoldDB" id="A0A699YHG2"/>
<organism evidence="3 4">
    <name type="scientific">Haematococcus lacustris</name>
    <name type="common">Green alga</name>
    <name type="synonym">Haematococcus pluvialis</name>
    <dbReference type="NCBI Taxonomy" id="44745"/>
    <lineage>
        <taxon>Eukaryota</taxon>
        <taxon>Viridiplantae</taxon>
        <taxon>Chlorophyta</taxon>
        <taxon>core chlorophytes</taxon>
        <taxon>Chlorophyceae</taxon>
        <taxon>CS clade</taxon>
        <taxon>Chlamydomonadales</taxon>
        <taxon>Haematococcaceae</taxon>
        <taxon>Haematococcus</taxon>
    </lineage>
</organism>
<dbReference type="InterPro" id="IPR035417">
    <property type="entry name" value="SSRP1/POB3_N"/>
</dbReference>
<dbReference type="EMBL" id="BLLF01000193">
    <property type="protein sequence ID" value="GFH08901.1"/>
    <property type="molecule type" value="Genomic_DNA"/>
</dbReference>
<dbReference type="InterPro" id="IPR024954">
    <property type="entry name" value="SSRP1_DD"/>
</dbReference>
<dbReference type="Pfam" id="PF17292">
    <property type="entry name" value="POB3_N"/>
    <property type="match status" value="1"/>
</dbReference>
<evidence type="ECO:0000313" key="3">
    <source>
        <dbReference type="EMBL" id="GFH08901.1"/>
    </source>
</evidence>
<evidence type="ECO:0000259" key="1">
    <source>
        <dbReference type="Pfam" id="PF03531"/>
    </source>
</evidence>
<dbReference type="Pfam" id="PF03531">
    <property type="entry name" value="SSrecog"/>
    <property type="match status" value="1"/>
</dbReference>
<name>A0A699YHG2_HAELA</name>
<dbReference type="PANTHER" id="PTHR45849:SF1">
    <property type="entry name" value="FACT COMPLEX SUBUNIT SSRP1"/>
    <property type="match status" value="1"/>
</dbReference>
<keyword evidence="4" id="KW-1185">Reference proteome</keyword>
<dbReference type="Gene3D" id="2.30.29.30">
    <property type="entry name" value="Pleckstrin-homology domain (PH domain)/Phosphotyrosine-binding domain (PTB)"/>
    <property type="match status" value="1"/>
</dbReference>
<dbReference type="Proteomes" id="UP000485058">
    <property type="component" value="Unassembled WGS sequence"/>
</dbReference>
<dbReference type="PANTHER" id="PTHR45849">
    <property type="entry name" value="FACT COMPLEX SUBUNIT SSRP1"/>
    <property type="match status" value="1"/>
</dbReference>
<protein>
    <submittedName>
        <fullName evidence="3">FACT complex subunit SSRP1</fullName>
    </submittedName>
</protein>
<dbReference type="GO" id="GO:0042393">
    <property type="term" value="F:histone binding"/>
    <property type="evidence" value="ECO:0007669"/>
    <property type="project" value="TreeGrafter"/>
</dbReference>
<accession>A0A699YHG2</accession>
<feature type="non-terminal residue" evidence="3">
    <location>
        <position position="215"/>
    </location>
</feature>
<dbReference type="InterPro" id="IPR038167">
    <property type="entry name" value="SSRP1_sf"/>
</dbReference>
<feature type="domain" description="SSRP1 dimerization" evidence="1">
    <location>
        <begin position="159"/>
        <end position="197"/>
    </location>
</feature>